<dbReference type="InterPro" id="IPR041522">
    <property type="entry name" value="CdaR_GGDEF"/>
</dbReference>
<dbReference type="EMBL" id="RAZT01000004">
    <property type="protein sequence ID" value="RKN33840.1"/>
    <property type="molecule type" value="Genomic_DNA"/>
</dbReference>
<organism evidence="5 6">
    <name type="scientific">Micromonospora musae</name>
    <dbReference type="NCBI Taxonomy" id="1894970"/>
    <lineage>
        <taxon>Bacteria</taxon>
        <taxon>Bacillati</taxon>
        <taxon>Actinomycetota</taxon>
        <taxon>Actinomycetes</taxon>
        <taxon>Micromonosporales</taxon>
        <taxon>Micromonosporaceae</taxon>
        <taxon>Micromonospora</taxon>
    </lineage>
</organism>
<dbReference type="RefSeq" id="WP_120688509.1">
    <property type="nucleotide sequence ID" value="NZ_RAZT01000004.1"/>
</dbReference>
<comment type="similarity">
    <text evidence="1">Belongs to the CdaR family.</text>
</comment>
<name>A0A3A9Y892_9ACTN</name>
<dbReference type="AlphaFoldDB" id="A0A3A9Y892"/>
<sequence length="409" mass="44583">MTRSSTQDDTTRDWSAVAAICREVESGLATLVTQIMDDIRRDQSAAYVNVSRAEHEAWIHEQAVLLLAGLAARRPPTATETDHARALGRRRAQQGLPVEVVLGAYHRAYQYIWNALAARARPDEPEQTSLVLELVDLTLIWLRRNTSAFADGHAEAARSRDEIRIGLGHQFLDALYAGRATAEETEMLARALGFDPDGLFQAICCPAPPAASEYLDRLRRRLRDNGGAECAMVRGRVLVVVSQGLPEPRVIQALDGLDGQPTAGLGLPRPGLVGAAESVVDAERALGVAQGAPAGEVVRFSSSWLLATLSPQLDRLRPLLDSGRATEQAHLCEAVRAYAGHGFSITASAEALHVHPNTVKYRLDRWQHLAGWDPRTLDGLQRSLLSIALAERQRGEQSAYAVDGKDPDR</sequence>
<gene>
    <name evidence="5" type="ORF">D7044_08780</name>
</gene>
<feature type="domain" description="CdaR GGDEF-like" evidence="4">
    <location>
        <begin position="178"/>
        <end position="287"/>
    </location>
</feature>
<dbReference type="InterPro" id="IPR025751">
    <property type="entry name" value="RsbRD_N_dom"/>
</dbReference>
<protein>
    <submittedName>
        <fullName evidence="5">PucR family transcriptional regulator</fullName>
    </submittedName>
</protein>
<dbReference type="Proteomes" id="UP000275865">
    <property type="component" value="Unassembled WGS sequence"/>
</dbReference>
<evidence type="ECO:0000259" key="2">
    <source>
        <dbReference type="Pfam" id="PF13556"/>
    </source>
</evidence>
<dbReference type="Gene3D" id="1.10.10.2840">
    <property type="entry name" value="PucR C-terminal helix-turn-helix domain"/>
    <property type="match status" value="1"/>
</dbReference>
<evidence type="ECO:0000256" key="1">
    <source>
        <dbReference type="ARBA" id="ARBA00006754"/>
    </source>
</evidence>
<evidence type="ECO:0000259" key="4">
    <source>
        <dbReference type="Pfam" id="PF17853"/>
    </source>
</evidence>
<dbReference type="InterPro" id="IPR051448">
    <property type="entry name" value="CdaR-like_regulators"/>
</dbReference>
<feature type="domain" description="PucR C-terminal helix-turn-helix" evidence="2">
    <location>
        <begin position="331"/>
        <end position="389"/>
    </location>
</feature>
<dbReference type="InterPro" id="IPR025736">
    <property type="entry name" value="PucR_C-HTH_dom"/>
</dbReference>
<dbReference type="Pfam" id="PF13556">
    <property type="entry name" value="HTH_30"/>
    <property type="match status" value="1"/>
</dbReference>
<dbReference type="PANTHER" id="PTHR33744">
    <property type="entry name" value="CARBOHYDRATE DIACID REGULATOR"/>
    <property type="match status" value="1"/>
</dbReference>
<evidence type="ECO:0000313" key="6">
    <source>
        <dbReference type="Proteomes" id="UP000275865"/>
    </source>
</evidence>
<comment type="caution">
    <text evidence="5">The sequence shown here is derived from an EMBL/GenBank/DDBJ whole genome shotgun (WGS) entry which is preliminary data.</text>
</comment>
<reference evidence="5 6" key="1">
    <citation type="submission" date="2018-09" db="EMBL/GenBank/DDBJ databases">
        <title>Micromonospora sp. nov. MS1-9, isolated from a root of Musa sp.</title>
        <authorList>
            <person name="Kuncharoen N."/>
            <person name="Kudo T."/>
            <person name="Ohkuma M."/>
            <person name="Yuki M."/>
            <person name="Tanasupawat S."/>
        </authorList>
    </citation>
    <scope>NUCLEOTIDE SEQUENCE [LARGE SCALE GENOMIC DNA]</scope>
    <source>
        <strain evidence="5 6">MS1-9</strain>
    </source>
</reference>
<proteinExistence type="inferred from homology"/>
<dbReference type="Pfam" id="PF17853">
    <property type="entry name" value="GGDEF_2"/>
    <property type="match status" value="1"/>
</dbReference>
<evidence type="ECO:0000259" key="3">
    <source>
        <dbReference type="Pfam" id="PF14361"/>
    </source>
</evidence>
<evidence type="ECO:0000313" key="5">
    <source>
        <dbReference type="EMBL" id="RKN33840.1"/>
    </source>
</evidence>
<dbReference type="InterPro" id="IPR042070">
    <property type="entry name" value="PucR_C-HTH_sf"/>
</dbReference>
<dbReference type="Pfam" id="PF14361">
    <property type="entry name" value="RsbRD_N"/>
    <property type="match status" value="1"/>
</dbReference>
<dbReference type="PANTHER" id="PTHR33744:SF7">
    <property type="entry name" value="PUCR FAMILY TRANSCRIPTIONAL REGULATOR"/>
    <property type="match status" value="1"/>
</dbReference>
<feature type="domain" description="RsbT co-antagonist protein RsbRD N-terminal" evidence="3">
    <location>
        <begin position="30"/>
        <end position="160"/>
    </location>
</feature>
<accession>A0A3A9Y892</accession>